<accession>A0A3Q8WS76</accession>
<reference evidence="3 4" key="1">
    <citation type="submission" date="2018-12" db="EMBL/GenBank/DDBJ databases">
        <title>Complete genome sequence of Flaviflexus salsibiostraticola KCTC 33148.</title>
        <authorList>
            <person name="Bae J.-W."/>
        </authorList>
    </citation>
    <scope>NUCLEOTIDE SEQUENCE [LARGE SCALE GENOMIC DNA]</scope>
    <source>
        <strain evidence="3 4">KCTC 33148</strain>
    </source>
</reference>
<sequence length="262" mass="27686">MTDDRNTPWDPKHSGEPTGGPTGQTPGLGQDGFQQNAEQQPGYHGQPPFGAEQGTQHAQQSQGGPYAAHGQPPYGGPGQGDARYGQPPHGGYGNDPYGREPQRDGSRTPLWIALGVLAVLLIGALIFFLTRGDDDNDAASDPTPTAVEDATDEGPDVEDGGRAPEDAPDQEFGDPNADPAAFRSGMEDILAESGLDQQAAEDQGITSDQWNAYLDCVTDEAIQRLRPDAIESISNGTDVYDNHSVTELEDIAMQCGEEAGTL</sequence>
<dbReference type="RefSeq" id="WP_126038143.1">
    <property type="nucleotide sequence ID" value="NZ_CP034438.1"/>
</dbReference>
<dbReference type="Proteomes" id="UP000270021">
    <property type="component" value="Chromosome"/>
</dbReference>
<protein>
    <submittedName>
        <fullName evidence="3">Uncharacterized protein</fullName>
    </submittedName>
</protein>
<keyword evidence="2" id="KW-0472">Membrane</keyword>
<feature type="compositionally biased region" description="Acidic residues" evidence="1">
    <location>
        <begin position="149"/>
        <end position="158"/>
    </location>
</feature>
<proteinExistence type="predicted"/>
<organism evidence="3 4">
    <name type="scientific">Flaviflexus salsibiostraticola</name>
    <dbReference type="NCBI Taxonomy" id="1282737"/>
    <lineage>
        <taxon>Bacteria</taxon>
        <taxon>Bacillati</taxon>
        <taxon>Actinomycetota</taxon>
        <taxon>Actinomycetes</taxon>
        <taxon>Actinomycetales</taxon>
        <taxon>Actinomycetaceae</taxon>
        <taxon>Flaviflexus</taxon>
    </lineage>
</organism>
<feature type="region of interest" description="Disordered" evidence="1">
    <location>
        <begin position="135"/>
        <end position="181"/>
    </location>
</feature>
<keyword evidence="2" id="KW-1133">Transmembrane helix</keyword>
<keyword evidence="2" id="KW-0812">Transmembrane</keyword>
<feature type="transmembrane region" description="Helical" evidence="2">
    <location>
        <begin position="109"/>
        <end position="129"/>
    </location>
</feature>
<feature type="compositionally biased region" description="Low complexity" evidence="1">
    <location>
        <begin position="23"/>
        <end position="32"/>
    </location>
</feature>
<name>A0A3Q8WS76_9ACTO</name>
<evidence type="ECO:0000256" key="2">
    <source>
        <dbReference type="SAM" id="Phobius"/>
    </source>
</evidence>
<dbReference type="AlphaFoldDB" id="A0A3Q8WS76"/>
<evidence type="ECO:0000313" key="3">
    <source>
        <dbReference type="EMBL" id="AZN29070.1"/>
    </source>
</evidence>
<feature type="region of interest" description="Disordered" evidence="1">
    <location>
        <begin position="1"/>
        <end position="104"/>
    </location>
</feature>
<evidence type="ECO:0000313" key="4">
    <source>
        <dbReference type="Proteomes" id="UP000270021"/>
    </source>
</evidence>
<dbReference type="EMBL" id="CP034438">
    <property type="protein sequence ID" value="AZN29070.1"/>
    <property type="molecule type" value="Genomic_DNA"/>
</dbReference>
<evidence type="ECO:0000256" key="1">
    <source>
        <dbReference type="SAM" id="MobiDB-lite"/>
    </source>
</evidence>
<dbReference type="OrthoDB" id="3268749at2"/>
<keyword evidence="4" id="KW-1185">Reference proteome</keyword>
<feature type="compositionally biased region" description="Low complexity" evidence="1">
    <location>
        <begin position="62"/>
        <end position="72"/>
    </location>
</feature>
<dbReference type="KEGG" id="fsl:EJO69_01215"/>
<feature type="compositionally biased region" description="Basic and acidic residues" evidence="1">
    <location>
        <begin position="1"/>
        <end position="15"/>
    </location>
</feature>
<gene>
    <name evidence="3" type="ORF">EJO69_01215</name>
</gene>